<evidence type="ECO:0000256" key="1">
    <source>
        <dbReference type="SAM" id="Phobius"/>
    </source>
</evidence>
<feature type="transmembrane region" description="Helical" evidence="1">
    <location>
        <begin position="363"/>
        <end position="385"/>
    </location>
</feature>
<dbReference type="AlphaFoldDB" id="A0A0B7KR51"/>
<accession>A0A0B7KR51</accession>
<proteinExistence type="predicted"/>
<dbReference type="Pfam" id="PF20246">
    <property type="entry name" value="DUF6601"/>
    <property type="match status" value="2"/>
</dbReference>
<keyword evidence="1" id="KW-0812">Transmembrane</keyword>
<organism evidence="2">
    <name type="scientific">Bionectria ochroleuca</name>
    <name type="common">Gliocladium roseum</name>
    <dbReference type="NCBI Taxonomy" id="29856"/>
    <lineage>
        <taxon>Eukaryota</taxon>
        <taxon>Fungi</taxon>
        <taxon>Dikarya</taxon>
        <taxon>Ascomycota</taxon>
        <taxon>Pezizomycotina</taxon>
        <taxon>Sordariomycetes</taxon>
        <taxon>Hypocreomycetidae</taxon>
        <taxon>Hypocreales</taxon>
        <taxon>Bionectriaceae</taxon>
        <taxon>Clonostachys</taxon>
    </lineage>
</organism>
<feature type="transmembrane region" description="Helical" evidence="1">
    <location>
        <begin position="246"/>
        <end position="267"/>
    </location>
</feature>
<name>A0A0B7KR51_BIOOC</name>
<dbReference type="InterPro" id="IPR046536">
    <property type="entry name" value="DUF6601"/>
</dbReference>
<dbReference type="PANTHER" id="PTHR34414">
    <property type="entry name" value="HET DOMAIN-CONTAINING PROTEIN-RELATED"/>
    <property type="match status" value="1"/>
</dbReference>
<keyword evidence="1" id="KW-0472">Membrane</keyword>
<reference evidence="2" key="1">
    <citation type="submission" date="2015-01" db="EMBL/GenBank/DDBJ databases">
        <authorList>
            <person name="Durling Mikael"/>
        </authorList>
    </citation>
    <scope>NUCLEOTIDE SEQUENCE</scope>
</reference>
<sequence length="449" mass="51340">MLESCLVLEMVDNAQIGGEVGREEYQGPPFSIRLLEHEIEHAGDASRRDRDRLLSLLPASYRKESGDLAAATQHVTACLLLSREIFVTERMDMHLVWTTGRIFLKPIPRFLLEPGFWAEYLCCAHGCDGSLDERPVLRGTQNCERQSLRQRALGFLFSYAALISHESDFRIAQDKHLLPPSVHWPKWRTFVEQLDTENVYPRIDPRFHHGELRLSRLNKIYALSQTPLRGYMARWDQYSAFFRDNFAWLASATIYIIIVLTAMQVGLATESLARNDAFQSASTSISSPDGVEWEFWRELSWELLEHSLQNTARANKRYQFGELRVGRLNKIIRAKGLAGYGVEDLMRGYRLGYETYGQQLDGFLVPILAATAYILLVLTAMQVGLGTDRLQESVPFQRVLYGFTVFSIITLLILVAIAAFTILLFVVFNYLSMKAHLRKRMAFYASLGH</sequence>
<feature type="transmembrane region" description="Helical" evidence="1">
    <location>
        <begin position="405"/>
        <end position="431"/>
    </location>
</feature>
<gene>
    <name evidence="2" type="ORF">BN869_000013488_1</name>
</gene>
<evidence type="ECO:0000313" key="2">
    <source>
        <dbReference type="EMBL" id="CEO57430.1"/>
    </source>
</evidence>
<protein>
    <submittedName>
        <fullName evidence="2">Uncharacterized protein</fullName>
    </submittedName>
</protein>
<dbReference type="PANTHER" id="PTHR34414:SF1">
    <property type="entry name" value="SUBTILISIN-LIKE SERINE PROTEASE"/>
    <property type="match status" value="1"/>
</dbReference>
<keyword evidence="1" id="KW-1133">Transmembrane helix</keyword>
<dbReference type="EMBL" id="CDPU01000101">
    <property type="protein sequence ID" value="CEO57430.1"/>
    <property type="molecule type" value="Genomic_DNA"/>
</dbReference>